<dbReference type="Proteomes" id="UP001521785">
    <property type="component" value="Unassembled WGS sequence"/>
</dbReference>
<evidence type="ECO:0000256" key="2">
    <source>
        <dbReference type="ARBA" id="ARBA00022955"/>
    </source>
</evidence>
<keyword evidence="2" id="KW-0443">Lipid metabolism</keyword>
<keyword evidence="2" id="KW-0444">Lipid biosynthesis</keyword>
<comment type="similarity">
    <text evidence="1">Belongs to the terpene cyclase/mutase family.</text>
</comment>
<dbReference type="Gene3D" id="1.50.10.20">
    <property type="match status" value="1"/>
</dbReference>
<evidence type="ECO:0000313" key="4">
    <source>
        <dbReference type="Proteomes" id="UP001521785"/>
    </source>
</evidence>
<dbReference type="EMBL" id="JAKJXO020000016">
    <property type="protein sequence ID" value="KAL1595290.1"/>
    <property type="molecule type" value="Genomic_DNA"/>
</dbReference>
<protein>
    <submittedName>
        <fullName evidence="3">Lanosterol synthase (Oxidosqualene--lanosterol cyclase)</fullName>
    </submittedName>
</protein>
<name>A0ABR3QT35_9PLEO</name>
<gene>
    <name evidence="3" type="primary">ERG7</name>
    <name evidence="3" type="ORF">SLS60_009980</name>
</gene>
<accession>A0ABR3QT35</accession>
<sequence length="204" mass="23650">MDLNDLLLDLRGELYEKPYDSIDFTSYLHRVCPHDRKRPLNWFLPIANHIFRAWQWQLIRREDDNTAYNDIATVNKAFHTVAVHFSDGPGSEAVRQHHEKILPYLWRDQDGLNCGGTNGAQLWDTAFSIIAIAEAGLGKDEQFRNMLNKAHKFLQVSQFREDIDDPFRQKRKGGWPFSTKDQSYIVSDCTAEGLKATLLLQEEL</sequence>
<dbReference type="SUPFAM" id="SSF48239">
    <property type="entry name" value="Terpenoid cyclases/Protein prenyltransferases"/>
    <property type="match status" value="2"/>
</dbReference>
<dbReference type="InterPro" id="IPR008930">
    <property type="entry name" value="Terpenoid_cyclase/PrenylTrfase"/>
</dbReference>
<evidence type="ECO:0000256" key="1">
    <source>
        <dbReference type="ARBA" id="ARBA00009755"/>
    </source>
</evidence>
<organism evidence="3 4">
    <name type="scientific">Paraconiothyrium brasiliense</name>
    <dbReference type="NCBI Taxonomy" id="300254"/>
    <lineage>
        <taxon>Eukaryota</taxon>
        <taxon>Fungi</taxon>
        <taxon>Dikarya</taxon>
        <taxon>Ascomycota</taxon>
        <taxon>Pezizomycotina</taxon>
        <taxon>Dothideomycetes</taxon>
        <taxon>Pleosporomycetidae</taxon>
        <taxon>Pleosporales</taxon>
        <taxon>Massarineae</taxon>
        <taxon>Didymosphaeriaceae</taxon>
        <taxon>Paraconiothyrium</taxon>
    </lineage>
</organism>
<comment type="caution">
    <text evidence="3">The sequence shown here is derived from an EMBL/GenBank/DDBJ whole genome shotgun (WGS) entry which is preliminary data.</text>
</comment>
<proteinExistence type="inferred from homology"/>
<dbReference type="PANTHER" id="PTHR11764">
    <property type="entry name" value="TERPENE CYCLASE/MUTASE FAMILY MEMBER"/>
    <property type="match status" value="1"/>
</dbReference>
<reference evidence="3 4" key="1">
    <citation type="submission" date="2024-02" db="EMBL/GenBank/DDBJ databases">
        <title>De novo assembly and annotation of 12 fungi associated with fruit tree decline syndrome in Ontario, Canada.</title>
        <authorList>
            <person name="Sulman M."/>
            <person name="Ellouze W."/>
            <person name="Ilyukhin E."/>
        </authorList>
    </citation>
    <scope>NUCLEOTIDE SEQUENCE [LARGE SCALE GENOMIC DNA]</scope>
    <source>
        <strain evidence="3 4">M42-189</strain>
    </source>
</reference>
<dbReference type="InterPro" id="IPR018333">
    <property type="entry name" value="Squalene_cyclase"/>
</dbReference>
<keyword evidence="2" id="KW-0752">Steroid biosynthesis</keyword>
<keyword evidence="4" id="KW-1185">Reference proteome</keyword>
<dbReference type="PANTHER" id="PTHR11764:SF20">
    <property type="entry name" value="LANOSTEROL SYNTHASE"/>
    <property type="match status" value="1"/>
</dbReference>
<evidence type="ECO:0000313" key="3">
    <source>
        <dbReference type="EMBL" id="KAL1595290.1"/>
    </source>
</evidence>